<dbReference type="Proteomes" id="UP000194885">
    <property type="component" value="Unassembled WGS sequence"/>
</dbReference>
<dbReference type="Pfam" id="PF00005">
    <property type="entry name" value="ABC_tran"/>
    <property type="match status" value="1"/>
</dbReference>
<reference evidence="5 6" key="1">
    <citation type="submission" date="2017-05" db="EMBL/GenBank/DDBJ databases">
        <title>The Genome Sequence of Enterococcus faecium 7H8_DIV0219.</title>
        <authorList>
            <consortium name="The Broad Institute Genomics Platform"/>
            <consortium name="The Broad Institute Genomic Center for Infectious Diseases"/>
            <person name="Earl A."/>
            <person name="Manson A."/>
            <person name="Schwartman J."/>
            <person name="Gilmore M."/>
            <person name="Abouelleil A."/>
            <person name="Cao P."/>
            <person name="Chapman S."/>
            <person name="Cusick C."/>
            <person name="Shea T."/>
            <person name="Young S."/>
            <person name="Neafsey D."/>
            <person name="Nusbaum C."/>
            <person name="Birren B."/>
        </authorList>
    </citation>
    <scope>NUCLEOTIDE SEQUENCE [LARGE SCALE GENOMIC DNA]</scope>
    <source>
        <strain evidence="5 6">7H8_DIV0219</strain>
    </source>
</reference>
<evidence type="ECO:0000313" key="5">
    <source>
        <dbReference type="EMBL" id="OTN93167.1"/>
    </source>
</evidence>
<keyword evidence="3" id="KW-0067">ATP-binding</keyword>
<sequence length="300" mass="33713">MAILTLEKVSKSFGTNKLLDDLSFSVEEQTIFGFIGKNGAGKTTTMKLILGLIKKDSGTIRVNGKEVEYGQTTTNQEIGYLADVPVFYDYMTASEYLIFCGELTGMPKQRRKEKTNELLSLVGLSNEKKRIKNFSRGMRQRLGIAQALLNEPKLLICDEPTSALDPVGRKEILDILSSVKEQTTILFSTHILSDVVRICDKVAFLDNGKIVLSGSVDELKKQTNASGFEIVFFSKKEREQFEELLPGGMIRSELRIAYPQKSKEEMLFAMDLLAKYQLPVQSVQMEEPTLEKLFLEVVQS</sequence>
<dbReference type="PROSITE" id="PS50893">
    <property type="entry name" value="ABC_TRANSPORTER_2"/>
    <property type="match status" value="1"/>
</dbReference>
<dbReference type="Gene3D" id="3.40.50.300">
    <property type="entry name" value="P-loop containing nucleotide triphosphate hydrolases"/>
    <property type="match status" value="1"/>
</dbReference>
<name>A0A242BCF9_ENTFC</name>
<dbReference type="PANTHER" id="PTHR42939">
    <property type="entry name" value="ABC TRANSPORTER ATP-BINDING PROTEIN ALBC-RELATED"/>
    <property type="match status" value="1"/>
</dbReference>
<dbReference type="GO" id="GO:0016887">
    <property type="term" value="F:ATP hydrolysis activity"/>
    <property type="evidence" value="ECO:0007669"/>
    <property type="project" value="InterPro"/>
</dbReference>
<dbReference type="RefSeq" id="WP_010732228.1">
    <property type="nucleotide sequence ID" value="NZ_NGKW01000004.1"/>
</dbReference>
<dbReference type="InterPro" id="IPR003593">
    <property type="entry name" value="AAA+_ATPase"/>
</dbReference>
<comment type="caution">
    <text evidence="5">The sequence shown here is derived from an EMBL/GenBank/DDBJ whole genome shotgun (WGS) entry which is preliminary data.</text>
</comment>
<dbReference type="SUPFAM" id="SSF52540">
    <property type="entry name" value="P-loop containing nucleoside triphosphate hydrolases"/>
    <property type="match status" value="1"/>
</dbReference>
<evidence type="ECO:0000259" key="4">
    <source>
        <dbReference type="PROSITE" id="PS50893"/>
    </source>
</evidence>
<accession>A0A242BCF9</accession>
<dbReference type="EMBL" id="NGKW01000004">
    <property type="protein sequence ID" value="OTN93167.1"/>
    <property type="molecule type" value="Genomic_DNA"/>
</dbReference>
<dbReference type="AlphaFoldDB" id="A0A242BCF9"/>
<dbReference type="SMART" id="SM00382">
    <property type="entry name" value="AAA"/>
    <property type="match status" value="1"/>
</dbReference>
<evidence type="ECO:0000313" key="6">
    <source>
        <dbReference type="Proteomes" id="UP000194885"/>
    </source>
</evidence>
<proteinExistence type="predicted"/>
<gene>
    <name evidence="5" type="ORF">A5810_002029</name>
</gene>
<keyword evidence="1" id="KW-0813">Transport</keyword>
<evidence type="ECO:0000256" key="1">
    <source>
        <dbReference type="ARBA" id="ARBA00022448"/>
    </source>
</evidence>
<dbReference type="GO" id="GO:0005524">
    <property type="term" value="F:ATP binding"/>
    <property type="evidence" value="ECO:0007669"/>
    <property type="project" value="UniProtKB-KW"/>
</dbReference>
<feature type="domain" description="ABC transporter" evidence="4">
    <location>
        <begin position="4"/>
        <end position="232"/>
    </location>
</feature>
<dbReference type="InterPro" id="IPR003439">
    <property type="entry name" value="ABC_transporter-like_ATP-bd"/>
</dbReference>
<protein>
    <recommendedName>
        <fullName evidence="4">ABC transporter domain-containing protein</fullName>
    </recommendedName>
</protein>
<dbReference type="InterPro" id="IPR027417">
    <property type="entry name" value="P-loop_NTPase"/>
</dbReference>
<keyword evidence="2" id="KW-0547">Nucleotide-binding</keyword>
<dbReference type="CDD" id="cd03230">
    <property type="entry name" value="ABC_DR_subfamily_A"/>
    <property type="match status" value="1"/>
</dbReference>
<dbReference type="PANTHER" id="PTHR42939:SF1">
    <property type="entry name" value="ABC TRANSPORTER ATP-BINDING PROTEIN ALBC-RELATED"/>
    <property type="match status" value="1"/>
</dbReference>
<evidence type="ECO:0000256" key="2">
    <source>
        <dbReference type="ARBA" id="ARBA00022741"/>
    </source>
</evidence>
<dbReference type="InterPro" id="IPR051782">
    <property type="entry name" value="ABC_Transporter_VariousFunc"/>
</dbReference>
<organism evidence="5 6">
    <name type="scientific">Enterococcus faecium</name>
    <name type="common">Streptococcus faecium</name>
    <dbReference type="NCBI Taxonomy" id="1352"/>
    <lineage>
        <taxon>Bacteria</taxon>
        <taxon>Bacillati</taxon>
        <taxon>Bacillota</taxon>
        <taxon>Bacilli</taxon>
        <taxon>Lactobacillales</taxon>
        <taxon>Enterococcaceae</taxon>
        <taxon>Enterococcus</taxon>
    </lineage>
</organism>
<evidence type="ECO:0000256" key="3">
    <source>
        <dbReference type="ARBA" id="ARBA00022840"/>
    </source>
</evidence>